<keyword evidence="2 5" id="KW-0235">DNA replication</keyword>
<keyword evidence="8" id="KW-0132">Cell division</keyword>
<dbReference type="SUPFAM" id="SSF46785">
    <property type="entry name" value="Winged helix' DNA-binding domain"/>
    <property type="match status" value="1"/>
</dbReference>
<keyword evidence="8" id="KW-0131">Cell cycle</keyword>
<dbReference type="FunFam" id="3.40.50.300:FF:000930">
    <property type="entry name" value="ORC1-type DNA replication protein"/>
    <property type="match status" value="1"/>
</dbReference>
<dbReference type="CDD" id="cd00009">
    <property type="entry name" value="AAA"/>
    <property type="match status" value="1"/>
</dbReference>
<dbReference type="SMART" id="SM00382">
    <property type="entry name" value="AAA"/>
    <property type="match status" value="1"/>
</dbReference>
<dbReference type="GO" id="GO:0016887">
    <property type="term" value="F:ATP hydrolysis activity"/>
    <property type="evidence" value="ECO:0007669"/>
    <property type="project" value="InterPro"/>
</dbReference>
<sequence length="411" mass="46045">MTKINTLEDVFDRFLSNTHIFKDREVLRHDYIPDKLPHRDDQIHCLGGIVAPVLRCSPCSNVFIYGKTGTGKTAVTKYVLNKLSFKATQLGAAIEVCYVNCRLAGTEYRVLSSLCDALDVKVPFTGLAVGEVFDRFKDGLDQQRKIFIVVLDEIDALIKTRGDTLLYELTRINETLRHGRISIIGISNDLRFKEFLDPRVLSSLSEEEIVFRPYDAAELQDILLKRAQLAFFEGSLLDSAVALCAAMAAAEHGDARRALDLLRVAGELAEREGVSCVSEEHVREAEKRVEHDRIFEVLANLPLHSKLVLCSVYLLGKTKLSYTITGDIYGIYCELCDQSGLSPLTQRRVSGLISELDMIGLLNARVVSMGRHGRTKKIRLGIGRSLVRNVFNNSDRFRELLCYVPNCFAGI</sequence>
<dbReference type="HAMAP" id="MF_01407">
    <property type="entry name" value="ORC1_type_DNA_replic_protein"/>
    <property type="match status" value="1"/>
</dbReference>
<dbReference type="InterPro" id="IPR050311">
    <property type="entry name" value="ORC1/CDC6"/>
</dbReference>
<evidence type="ECO:0000256" key="5">
    <source>
        <dbReference type="HAMAP-Rule" id="MF_01407"/>
    </source>
</evidence>
<dbReference type="NCBIfam" id="NF001625">
    <property type="entry name" value="PRK00411.1-3"/>
    <property type="match status" value="1"/>
</dbReference>
<dbReference type="InterPro" id="IPR015163">
    <property type="entry name" value="Cdc6_C"/>
</dbReference>
<dbReference type="Pfam" id="PF22703">
    <property type="entry name" value="Cdc6_lid"/>
    <property type="match status" value="1"/>
</dbReference>
<dbReference type="GO" id="GO:0051301">
    <property type="term" value="P:cell division"/>
    <property type="evidence" value="ECO:0007669"/>
    <property type="project" value="UniProtKB-KW"/>
</dbReference>
<dbReference type="PANTHER" id="PTHR10763:SF22">
    <property type="entry name" value="ORC1-TYPE DNA REPLICATION PROTEIN"/>
    <property type="match status" value="1"/>
</dbReference>
<protein>
    <recommendedName>
        <fullName evidence="5">ORC1-type DNA replication protein</fullName>
    </recommendedName>
</protein>
<comment type="caution">
    <text evidence="8">The sequence shown here is derived from an EMBL/GenBank/DDBJ whole genome shotgun (WGS) entry which is preliminary data.</text>
</comment>
<dbReference type="GO" id="GO:0006260">
    <property type="term" value="P:DNA replication"/>
    <property type="evidence" value="ECO:0007669"/>
    <property type="project" value="UniProtKB-UniRule"/>
</dbReference>
<dbReference type="SUPFAM" id="SSF52540">
    <property type="entry name" value="P-loop containing nucleoside triphosphate hydrolases"/>
    <property type="match status" value="1"/>
</dbReference>
<feature type="binding site" evidence="5">
    <location>
        <position position="226"/>
    </location>
    <ligand>
        <name>ATP</name>
        <dbReference type="ChEBI" id="CHEBI:30616"/>
    </ligand>
</feature>
<feature type="binding site" evidence="5">
    <location>
        <position position="214"/>
    </location>
    <ligand>
        <name>ATP</name>
        <dbReference type="ChEBI" id="CHEBI:30616"/>
    </ligand>
</feature>
<organism evidence="8 9">
    <name type="scientific">miscellaneous Crenarchaeota group-1 archaeon SG8-32-1</name>
    <dbReference type="NCBI Taxonomy" id="1685124"/>
    <lineage>
        <taxon>Archaea</taxon>
        <taxon>Candidatus Bathyarchaeota</taxon>
        <taxon>MCG-1</taxon>
    </lineage>
</organism>
<dbReference type="Gene3D" id="1.10.10.10">
    <property type="entry name" value="Winged helix-like DNA-binding domain superfamily/Winged helix DNA-binding domain"/>
    <property type="match status" value="1"/>
</dbReference>
<dbReference type="SMART" id="SM01074">
    <property type="entry name" value="Cdc6_C"/>
    <property type="match status" value="1"/>
</dbReference>
<evidence type="ECO:0000259" key="7">
    <source>
        <dbReference type="SMART" id="SM01074"/>
    </source>
</evidence>
<dbReference type="InterPro" id="IPR036390">
    <property type="entry name" value="WH_DNA-bd_sf"/>
</dbReference>
<comment type="similarity">
    <text evidence="1 5">Belongs to the CDC6/cdc18 family.</text>
</comment>
<dbReference type="InterPro" id="IPR036388">
    <property type="entry name" value="WH-like_DNA-bd_sf"/>
</dbReference>
<dbReference type="InterPro" id="IPR049945">
    <property type="entry name" value="AAA_22"/>
</dbReference>
<accession>A0A0M0BW93</accession>
<dbReference type="PATRIC" id="fig|1685124.3.peg.407"/>
<gene>
    <name evidence="8" type="ORF">AC477_02295</name>
</gene>
<dbReference type="Gene3D" id="3.40.50.300">
    <property type="entry name" value="P-loop containing nucleotide triphosphate hydrolases"/>
    <property type="match status" value="1"/>
</dbReference>
<dbReference type="InterPro" id="IPR003593">
    <property type="entry name" value="AAA+_ATPase"/>
</dbReference>
<comment type="function">
    <text evidence="5">Involved in regulation of DNA replication.</text>
</comment>
<dbReference type="GO" id="GO:0005524">
    <property type="term" value="F:ATP binding"/>
    <property type="evidence" value="ECO:0007669"/>
    <property type="project" value="UniProtKB-UniRule"/>
</dbReference>
<dbReference type="PANTHER" id="PTHR10763">
    <property type="entry name" value="CELL DIVISION CONTROL PROTEIN 6-RELATED"/>
    <property type="match status" value="1"/>
</dbReference>
<dbReference type="Proteomes" id="UP000037237">
    <property type="component" value="Unassembled WGS sequence"/>
</dbReference>
<dbReference type="Pfam" id="PF09079">
    <property type="entry name" value="WHD_Cdc6"/>
    <property type="match status" value="1"/>
</dbReference>
<dbReference type="NCBIfam" id="TIGR02928">
    <property type="entry name" value="orc1/cdc6 family replication initiation protein"/>
    <property type="match status" value="1"/>
</dbReference>
<dbReference type="EMBL" id="LFWU01000048">
    <property type="protein sequence ID" value="KON32893.1"/>
    <property type="molecule type" value="Genomic_DNA"/>
</dbReference>
<dbReference type="FunFam" id="1.10.8.60:FF:000073">
    <property type="entry name" value="ORC1-type DNA replication protein"/>
    <property type="match status" value="1"/>
</dbReference>
<dbReference type="Pfam" id="PF13401">
    <property type="entry name" value="AAA_22"/>
    <property type="match status" value="1"/>
</dbReference>
<dbReference type="AlphaFoldDB" id="A0A0M0BW93"/>
<dbReference type="CDD" id="cd08768">
    <property type="entry name" value="Cdc6_C"/>
    <property type="match status" value="1"/>
</dbReference>
<evidence type="ECO:0000313" key="8">
    <source>
        <dbReference type="EMBL" id="KON32893.1"/>
    </source>
</evidence>
<evidence type="ECO:0000256" key="4">
    <source>
        <dbReference type="ARBA" id="ARBA00022840"/>
    </source>
</evidence>
<name>A0A0M0BW93_9ARCH</name>
<proteinExistence type="inferred from homology"/>
<dbReference type="InterPro" id="IPR027417">
    <property type="entry name" value="P-loop_NTPase"/>
</dbReference>
<reference evidence="8 9" key="1">
    <citation type="submission" date="2015-06" db="EMBL/GenBank/DDBJ databases">
        <title>New insights into the roles of widespread benthic archaea in carbon and nitrogen cycling.</title>
        <authorList>
            <person name="Lazar C.S."/>
            <person name="Baker B.J."/>
            <person name="Seitz K.W."/>
            <person name="Hyde A.S."/>
            <person name="Dick G.J."/>
            <person name="Hinrichs K.-U."/>
            <person name="Teske A.P."/>
        </authorList>
    </citation>
    <scope>NUCLEOTIDE SEQUENCE [LARGE SCALE GENOMIC DNA]</scope>
    <source>
        <strain evidence="8">SG8-32-1</strain>
    </source>
</reference>
<keyword evidence="4 5" id="KW-0067">ATP-binding</keyword>
<feature type="domain" description="Cdc6 C-terminal" evidence="7">
    <location>
        <begin position="309"/>
        <end position="391"/>
    </location>
</feature>
<evidence type="ECO:0000313" key="9">
    <source>
        <dbReference type="Proteomes" id="UP000037237"/>
    </source>
</evidence>
<dbReference type="Gene3D" id="1.10.8.60">
    <property type="match status" value="1"/>
</dbReference>
<evidence type="ECO:0000256" key="2">
    <source>
        <dbReference type="ARBA" id="ARBA00022705"/>
    </source>
</evidence>
<dbReference type="InterPro" id="IPR055237">
    <property type="entry name" value="Cdc6_lid"/>
</dbReference>
<dbReference type="InterPro" id="IPR014277">
    <property type="entry name" value="Orc1/Cdc6_arc"/>
</dbReference>
<feature type="domain" description="AAA+ ATPase" evidence="6">
    <location>
        <begin position="58"/>
        <end position="215"/>
    </location>
</feature>
<evidence type="ECO:0000256" key="1">
    <source>
        <dbReference type="ARBA" id="ARBA00006184"/>
    </source>
</evidence>
<evidence type="ECO:0000256" key="3">
    <source>
        <dbReference type="ARBA" id="ARBA00022741"/>
    </source>
</evidence>
<keyword evidence="3 5" id="KW-0547">Nucleotide-binding</keyword>
<evidence type="ECO:0000259" key="6">
    <source>
        <dbReference type="SMART" id="SM00382"/>
    </source>
</evidence>
<feature type="binding site" evidence="5">
    <location>
        <begin position="70"/>
        <end position="74"/>
    </location>
    <ligand>
        <name>ATP</name>
        <dbReference type="ChEBI" id="CHEBI:30616"/>
    </ligand>
</feature>